<dbReference type="PANTHER" id="PTHR43685">
    <property type="entry name" value="GLYCOSYLTRANSFERASE"/>
    <property type="match status" value="1"/>
</dbReference>
<dbReference type="SUPFAM" id="SSF53448">
    <property type="entry name" value="Nucleotide-diphospho-sugar transferases"/>
    <property type="match status" value="1"/>
</dbReference>
<dbReference type="InterPro" id="IPR001173">
    <property type="entry name" value="Glyco_trans_2-like"/>
</dbReference>
<evidence type="ECO:0000313" key="2">
    <source>
        <dbReference type="EMBL" id="QRV25176.1"/>
    </source>
</evidence>
<keyword evidence="3" id="KW-1185">Reference proteome</keyword>
<dbReference type="InterPro" id="IPR029044">
    <property type="entry name" value="Nucleotide-diphossugar_trans"/>
</dbReference>
<dbReference type="EMBL" id="CP070273">
    <property type="protein sequence ID" value="QRV25176.1"/>
    <property type="molecule type" value="Genomic_DNA"/>
</dbReference>
<evidence type="ECO:0000259" key="1">
    <source>
        <dbReference type="Pfam" id="PF00535"/>
    </source>
</evidence>
<protein>
    <submittedName>
        <fullName evidence="2">Glycosyltransferase family 2 protein</fullName>
    </submittedName>
</protein>
<dbReference type="Pfam" id="PF00535">
    <property type="entry name" value="Glycos_transf_2"/>
    <property type="match status" value="1"/>
</dbReference>
<evidence type="ECO:0000313" key="3">
    <source>
        <dbReference type="Proteomes" id="UP000644167"/>
    </source>
</evidence>
<name>A0ABX7IT61_9GAMM</name>
<feature type="domain" description="Glycosyltransferase 2-like" evidence="1">
    <location>
        <begin position="7"/>
        <end position="169"/>
    </location>
</feature>
<gene>
    <name evidence="2" type="ORF">JSY38_06615</name>
</gene>
<reference evidence="2 3" key="1">
    <citation type="submission" date="2021-02" db="EMBL/GenBank/DDBJ databases">
        <title>The genome of Marinomonas foliarum JZW.</title>
        <authorList>
            <person name="Sun M."/>
        </authorList>
    </citation>
    <scope>NUCLEOTIDE SEQUENCE [LARGE SCALE GENOMIC DNA]</scope>
    <source>
        <strain evidence="2 3">JZW</strain>
    </source>
</reference>
<accession>A0ABX7IT61</accession>
<dbReference type="RefSeq" id="WP_205115929.1">
    <property type="nucleotide sequence ID" value="NZ_CP070273.1"/>
</dbReference>
<dbReference type="InterPro" id="IPR050834">
    <property type="entry name" value="Glycosyltransf_2"/>
</dbReference>
<dbReference type="Proteomes" id="UP000644167">
    <property type="component" value="Chromosome"/>
</dbReference>
<proteinExistence type="predicted"/>
<sequence>MSRLFCVVVSFNPNIEYFKKVLFGILENEVSVVVVDNGSENISEIIEFLPTSVDLLSLGANVGIAKAQNLGIKNAFDAGAEYIWLSDQDTIYPSNFAFEMMSVISSAEDDGLVVGAIGPSFFELNRQRVEAFVRFSPWSRRFQPEKGLNKVAHLIASGMIISKKAFQAIGPKREDLFIDWVDLEWCWRANAKGYQVYGTGDVIIEHNLGDLMVKVANKQISIRSPFRHYFIIRNGLYLCLHDNLLPFPVRGHYFFRTLLFAISYPMLSPSKKWQHLKVNVLGLWHGIIGRLGPKP</sequence>
<dbReference type="PANTHER" id="PTHR43685:SF2">
    <property type="entry name" value="GLYCOSYLTRANSFERASE 2-LIKE DOMAIN-CONTAINING PROTEIN"/>
    <property type="match status" value="1"/>
</dbReference>
<organism evidence="2 3">
    <name type="scientific">Marinomonas foliarum</name>
    <dbReference type="NCBI Taxonomy" id="491950"/>
    <lineage>
        <taxon>Bacteria</taxon>
        <taxon>Pseudomonadati</taxon>
        <taxon>Pseudomonadota</taxon>
        <taxon>Gammaproteobacteria</taxon>
        <taxon>Oceanospirillales</taxon>
        <taxon>Oceanospirillaceae</taxon>
        <taxon>Marinomonas</taxon>
    </lineage>
</organism>
<dbReference type="Gene3D" id="3.90.550.10">
    <property type="entry name" value="Spore Coat Polysaccharide Biosynthesis Protein SpsA, Chain A"/>
    <property type="match status" value="1"/>
</dbReference>
<dbReference type="CDD" id="cd02526">
    <property type="entry name" value="GT2_RfbF_like"/>
    <property type="match status" value="1"/>
</dbReference>